<dbReference type="GO" id="GO:0005829">
    <property type="term" value="C:cytosol"/>
    <property type="evidence" value="ECO:0007669"/>
    <property type="project" value="TreeGrafter"/>
</dbReference>
<reference evidence="4 5" key="1">
    <citation type="journal article" date="2016" name="Nat. Commun.">
        <title>Thousands of microbial genomes shed light on interconnected biogeochemical processes in an aquifer system.</title>
        <authorList>
            <person name="Anantharaman K."/>
            <person name="Brown C.T."/>
            <person name="Hug L.A."/>
            <person name="Sharon I."/>
            <person name="Castelle C.J."/>
            <person name="Probst A.J."/>
            <person name="Thomas B.C."/>
            <person name="Singh A."/>
            <person name="Wilkins M.J."/>
            <person name="Karaoz U."/>
            <person name="Brodie E.L."/>
            <person name="Williams K.H."/>
            <person name="Hubbard S.S."/>
            <person name="Banfield J.F."/>
        </authorList>
    </citation>
    <scope>NUCLEOTIDE SEQUENCE [LARGE SCALE GENOMIC DNA]</scope>
</reference>
<dbReference type="GO" id="GO:0008477">
    <property type="term" value="F:purine nucleosidase activity"/>
    <property type="evidence" value="ECO:0007669"/>
    <property type="project" value="TreeGrafter"/>
</dbReference>
<sequence length="261" mass="29182">NANYILGLLNRKDIPIYSGKAQPLKRKLINAVVHGDSGLAGADTIDTDYQLTGDADRRIFEIVKDNPNEVTILTLGPLTNIARTFLKYPACPTLINKIIMMGGAIDVCGNKNRVAEFNIFVDPEAADIVFRSKAIKILVPLDPCNKITLSLADFECLHGNYLYKPLIRTMKQFLRGLVEDEGSKELLVYDALAAYYLINPKAFRCLGMDIAVETKGEITRGMTVAEKRKKAVKNNNIEVAVNISQEEFRRDFFNILKNEVI</sequence>
<dbReference type="STRING" id="1798371.A2W14_05195"/>
<evidence type="ECO:0000256" key="1">
    <source>
        <dbReference type="ARBA" id="ARBA00022801"/>
    </source>
</evidence>
<proteinExistence type="predicted"/>
<dbReference type="SUPFAM" id="SSF53590">
    <property type="entry name" value="Nucleoside hydrolase"/>
    <property type="match status" value="1"/>
</dbReference>
<feature type="domain" description="Inosine/uridine-preferring nucleoside hydrolase" evidence="3">
    <location>
        <begin position="1"/>
        <end position="249"/>
    </location>
</feature>
<comment type="caution">
    <text evidence="4">The sequence shown here is derived from an EMBL/GenBank/DDBJ whole genome shotgun (WGS) entry which is preliminary data.</text>
</comment>
<name>A0A1F5YSL4_9BACT</name>
<dbReference type="PANTHER" id="PTHR12304">
    <property type="entry name" value="INOSINE-URIDINE PREFERRING NUCLEOSIDE HYDROLASE"/>
    <property type="match status" value="1"/>
</dbReference>
<dbReference type="InterPro" id="IPR023186">
    <property type="entry name" value="IUNH"/>
</dbReference>
<dbReference type="InterPro" id="IPR036452">
    <property type="entry name" value="Ribo_hydro-like"/>
</dbReference>
<organism evidence="4 5">
    <name type="scientific">Candidatus Gottesmanbacteria bacterium RBG_16_37_8</name>
    <dbReference type="NCBI Taxonomy" id="1798371"/>
    <lineage>
        <taxon>Bacteria</taxon>
        <taxon>Candidatus Gottesmaniibacteriota</taxon>
    </lineage>
</organism>
<evidence type="ECO:0000256" key="2">
    <source>
        <dbReference type="ARBA" id="ARBA00023295"/>
    </source>
</evidence>
<evidence type="ECO:0000259" key="3">
    <source>
        <dbReference type="Pfam" id="PF01156"/>
    </source>
</evidence>
<dbReference type="GO" id="GO:0006152">
    <property type="term" value="P:purine nucleoside catabolic process"/>
    <property type="evidence" value="ECO:0007669"/>
    <property type="project" value="TreeGrafter"/>
</dbReference>
<dbReference type="Gene3D" id="3.90.245.10">
    <property type="entry name" value="Ribonucleoside hydrolase-like"/>
    <property type="match status" value="1"/>
</dbReference>
<dbReference type="PANTHER" id="PTHR12304:SF4">
    <property type="entry name" value="URIDINE NUCLEOSIDASE"/>
    <property type="match status" value="1"/>
</dbReference>
<feature type="non-terminal residue" evidence="4">
    <location>
        <position position="1"/>
    </location>
</feature>
<keyword evidence="1" id="KW-0378">Hydrolase</keyword>
<protein>
    <recommendedName>
        <fullName evidence="3">Inosine/uridine-preferring nucleoside hydrolase domain-containing protein</fullName>
    </recommendedName>
</protein>
<dbReference type="Pfam" id="PF01156">
    <property type="entry name" value="IU_nuc_hydro"/>
    <property type="match status" value="1"/>
</dbReference>
<keyword evidence="2" id="KW-0326">Glycosidase</keyword>
<dbReference type="EMBL" id="MFJA01000040">
    <property type="protein sequence ID" value="OGG03073.1"/>
    <property type="molecule type" value="Genomic_DNA"/>
</dbReference>
<gene>
    <name evidence="4" type="ORF">A2W14_05195</name>
</gene>
<evidence type="ECO:0000313" key="5">
    <source>
        <dbReference type="Proteomes" id="UP000176665"/>
    </source>
</evidence>
<evidence type="ECO:0000313" key="4">
    <source>
        <dbReference type="EMBL" id="OGG03073.1"/>
    </source>
</evidence>
<dbReference type="Proteomes" id="UP000176665">
    <property type="component" value="Unassembled WGS sequence"/>
</dbReference>
<dbReference type="AlphaFoldDB" id="A0A1F5YSL4"/>
<dbReference type="InterPro" id="IPR001910">
    <property type="entry name" value="Inosine/uridine_hydrolase_dom"/>
</dbReference>
<accession>A0A1F5YSL4</accession>